<sequence length="419" mass="46229">MAHDRDHAKKSPATDRICKSCSRVLATTSPQGDLVPASTKDQACEACQQFEELYAALQTTDEAFLAVAGRRTEYGPRVNAVEACKAAHKAFDNFLITVEMQPGNDGRSFTEPETTTTDDTQQHGLKRSRTLSSTLQPAAKRLRSTLDNTRRVSFDTAVVFRDKENGGRPESDFNRRSDSYAPGRNAPPNGTDYLDTSGYGPSFVQFLGVKKHGKGWVETKEGKVMDEKWQSSVQNEEDYICETVEEQKQQAADQASGEGSKEKQMMSRETVNRKTGKGASPEETYTDGMLAKSANTRAPAKEQSPTEPSMVFQNASDNKTIDPSTKPNMSTTQAAQTTNIYDVSSQASPILSLEKDIRIINEQPPTSPTEDAKLYTYGMGWSAKFSPKSAPRGTQWRASQASLTKKEWLENEGRGREDS</sequence>
<name>A0A6A6S6N4_9PLEO</name>
<organism evidence="2 3">
    <name type="scientific">Massarina eburnea CBS 473.64</name>
    <dbReference type="NCBI Taxonomy" id="1395130"/>
    <lineage>
        <taxon>Eukaryota</taxon>
        <taxon>Fungi</taxon>
        <taxon>Dikarya</taxon>
        <taxon>Ascomycota</taxon>
        <taxon>Pezizomycotina</taxon>
        <taxon>Dothideomycetes</taxon>
        <taxon>Pleosporomycetidae</taxon>
        <taxon>Pleosporales</taxon>
        <taxon>Massarineae</taxon>
        <taxon>Massarinaceae</taxon>
        <taxon>Massarina</taxon>
    </lineage>
</organism>
<gene>
    <name evidence="2" type="ORF">P280DRAFT_505452</name>
</gene>
<evidence type="ECO:0000313" key="2">
    <source>
        <dbReference type="EMBL" id="KAF2643295.1"/>
    </source>
</evidence>
<evidence type="ECO:0000313" key="3">
    <source>
        <dbReference type="Proteomes" id="UP000799753"/>
    </source>
</evidence>
<keyword evidence="3" id="KW-1185">Reference proteome</keyword>
<evidence type="ECO:0000256" key="1">
    <source>
        <dbReference type="SAM" id="MobiDB-lite"/>
    </source>
</evidence>
<feature type="compositionally biased region" description="Polar residues" evidence="1">
    <location>
        <begin position="303"/>
        <end position="337"/>
    </location>
</feature>
<dbReference type="EMBL" id="MU006780">
    <property type="protein sequence ID" value="KAF2643295.1"/>
    <property type="molecule type" value="Genomic_DNA"/>
</dbReference>
<dbReference type="Proteomes" id="UP000799753">
    <property type="component" value="Unassembled WGS sequence"/>
</dbReference>
<feature type="compositionally biased region" description="Basic and acidic residues" evidence="1">
    <location>
        <begin position="404"/>
        <end position="419"/>
    </location>
</feature>
<feature type="region of interest" description="Disordered" evidence="1">
    <location>
        <begin position="163"/>
        <end position="194"/>
    </location>
</feature>
<feature type="region of interest" description="Disordered" evidence="1">
    <location>
        <begin position="384"/>
        <end position="419"/>
    </location>
</feature>
<protein>
    <submittedName>
        <fullName evidence="2">Uncharacterized protein</fullName>
    </submittedName>
</protein>
<feature type="region of interest" description="Disordered" evidence="1">
    <location>
        <begin position="246"/>
        <end position="337"/>
    </location>
</feature>
<dbReference type="AlphaFoldDB" id="A0A6A6S6N4"/>
<proteinExistence type="predicted"/>
<dbReference type="OrthoDB" id="3800892at2759"/>
<feature type="region of interest" description="Disordered" evidence="1">
    <location>
        <begin position="102"/>
        <end position="131"/>
    </location>
</feature>
<feature type="compositionally biased region" description="Basic and acidic residues" evidence="1">
    <location>
        <begin position="163"/>
        <end position="178"/>
    </location>
</feature>
<reference evidence="2" key="1">
    <citation type="journal article" date="2020" name="Stud. Mycol.">
        <title>101 Dothideomycetes genomes: a test case for predicting lifestyles and emergence of pathogens.</title>
        <authorList>
            <person name="Haridas S."/>
            <person name="Albert R."/>
            <person name="Binder M."/>
            <person name="Bloem J."/>
            <person name="Labutti K."/>
            <person name="Salamov A."/>
            <person name="Andreopoulos B."/>
            <person name="Baker S."/>
            <person name="Barry K."/>
            <person name="Bills G."/>
            <person name="Bluhm B."/>
            <person name="Cannon C."/>
            <person name="Castanera R."/>
            <person name="Culley D."/>
            <person name="Daum C."/>
            <person name="Ezra D."/>
            <person name="Gonzalez J."/>
            <person name="Henrissat B."/>
            <person name="Kuo A."/>
            <person name="Liang C."/>
            <person name="Lipzen A."/>
            <person name="Lutzoni F."/>
            <person name="Magnuson J."/>
            <person name="Mondo S."/>
            <person name="Nolan M."/>
            <person name="Ohm R."/>
            <person name="Pangilinan J."/>
            <person name="Park H.-J."/>
            <person name="Ramirez L."/>
            <person name="Alfaro M."/>
            <person name="Sun H."/>
            <person name="Tritt A."/>
            <person name="Yoshinaga Y."/>
            <person name="Zwiers L.-H."/>
            <person name="Turgeon B."/>
            <person name="Goodwin S."/>
            <person name="Spatafora J."/>
            <person name="Crous P."/>
            <person name="Grigoriev I."/>
        </authorList>
    </citation>
    <scope>NUCLEOTIDE SEQUENCE</scope>
    <source>
        <strain evidence="2">CBS 473.64</strain>
    </source>
</reference>
<accession>A0A6A6S6N4</accession>
<feature type="compositionally biased region" description="Basic and acidic residues" evidence="1">
    <location>
        <begin position="259"/>
        <end position="272"/>
    </location>
</feature>